<protein>
    <submittedName>
        <fullName evidence="1">Uncharacterized protein</fullName>
    </submittedName>
</protein>
<name>A0A1Y2H087_9FUNG</name>
<dbReference type="EMBL" id="MCFF01000003">
    <property type="protein sequence ID" value="ORZ27925.1"/>
    <property type="molecule type" value="Genomic_DNA"/>
</dbReference>
<dbReference type="GeneID" id="33561312"/>
<gene>
    <name evidence="1" type="ORF">BCR41DRAFT_124617</name>
</gene>
<proteinExistence type="predicted"/>
<organism evidence="1 2">
    <name type="scientific">Lobosporangium transversale</name>
    <dbReference type="NCBI Taxonomy" id="64571"/>
    <lineage>
        <taxon>Eukaryota</taxon>
        <taxon>Fungi</taxon>
        <taxon>Fungi incertae sedis</taxon>
        <taxon>Mucoromycota</taxon>
        <taxon>Mortierellomycotina</taxon>
        <taxon>Mortierellomycetes</taxon>
        <taxon>Mortierellales</taxon>
        <taxon>Mortierellaceae</taxon>
        <taxon>Lobosporangium</taxon>
    </lineage>
</organism>
<dbReference type="InParanoid" id="A0A1Y2H087"/>
<dbReference type="Proteomes" id="UP000193648">
    <property type="component" value="Unassembled WGS sequence"/>
</dbReference>
<keyword evidence="2" id="KW-1185">Reference proteome</keyword>
<dbReference type="AlphaFoldDB" id="A0A1Y2H087"/>
<reference evidence="1 2" key="1">
    <citation type="submission" date="2016-07" db="EMBL/GenBank/DDBJ databases">
        <title>Pervasive Adenine N6-methylation of Active Genes in Fungi.</title>
        <authorList>
            <consortium name="DOE Joint Genome Institute"/>
            <person name="Mondo S.J."/>
            <person name="Dannebaum R.O."/>
            <person name="Kuo R.C."/>
            <person name="Labutti K."/>
            <person name="Haridas S."/>
            <person name="Kuo A."/>
            <person name="Salamov A."/>
            <person name="Ahrendt S.R."/>
            <person name="Lipzen A."/>
            <person name="Sullivan W."/>
            <person name="Andreopoulos W.B."/>
            <person name="Clum A."/>
            <person name="Lindquist E."/>
            <person name="Daum C."/>
            <person name="Ramamoorthy G.K."/>
            <person name="Gryganskyi A."/>
            <person name="Culley D."/>
            <person name="Magnuson J.K."/>
            <person name="James T.Y."/>
            <person name="O'Malley M.A."/>
            <person name="Stajich J.E."/>
            <person name="Spatafora J.W."/>
            <person name="Visel A."/>
            <person name="Grigoriev I.V."/>
        </authorList>
    </citation>
    <scope>NUCLEOTIDE SEQUENCE [LARGE SCALE GENOMIC DNA]</scope>
    <source>
        <strain evidence="1 2">NRRL 3116</strain>
    </source>
</reference>
<sequence length="314" mass="35645">MKICRRQLNFIFTQDVILDITEAKELAPTTCCQPIRSSSIALAISELAFTAANDGYLATVSEWRKIRESIEVESEHGEKWEVLQKMLDHMFITATLWSPLKYTSKRKGNEDSFYTNIVRPFLTCAFGQLPDVKLRGNGDRFTCGYELDKELLFPDFAVTMECYRKALGEHYLAIAEVKPPSASQDELDDDFIKLPNLMKSALDHQIAQGYGDGTVVGLLVQGWKVLVFYMALEHEAVYELRNVGQFHLIADHTQMAQVLSICSVFVKAKELVEETRKTLRRRPTSNPSPKGQFCRPSYHIAPIMIHPNNSDDTS</sequence>
<dbReference type="RefSeq" id="XP_021885628.1">
    <property type="nucleotide sequence ID" value="XM_022019467.1"/>
</dbReference>
<evidence type="ECO:0000313" key="1">
    <source>
        <dbReference type="EMBL" id="ORZ27925.1"/>
    </source>
</evidence>
<evidence type="ECO:0000313" key="2">
    <source>
        <dbReference type="Proteomes" id="UP000193648"/>
    </source>
</evidence>
<dbReference type="STRING" id="64571.A0A1Y2H087"/>
<accession>A0A1Y2H087</accession>
<comment type="caution">
    <text evidence="1">The sequence shown here is derived from an EMBL/GenBank/DDBJ whole genome shotgun (WGS) entry which is preliminary data.</text>
</comment>
<dbReference type="OrthoDB" id="2405998at2759"/>